<organism evidence="5 6">
    <name type="scientific">Cryptolaemus montrouzieri</name>
    <dbReference type="NCBI Taxonomy" id="559131"/>
    <lineage>
        <taxon>Eukaryota</taxon>
        <taxon>Metazoa</taxon>
        <taxon>Ecdysozoa</taxon>
        <taxon>Arthropoda</taxon>
        <taxon>Hexapoda</taxon>
        <taxon>Insecta</taxon>
        <taxon>Pterygota</taxon>
        <taxon>Neoptera</taxon>
        <taxon>Endopterygota</taxon>
        <taxon>Coleoptera</taxon>
        <taxon>Polyphaga</taxon>
        <taxon>Cucujiformia</taxon>
        <taxon>Coccinelloidea</taxon>
        <taxon>Coccinellidae</taxon>
        <taxon>Scymninae</taxon>
        <taxon>Scymnini</taxon>
        <taxon>Cryptolaemus</taxon>
    </lineage>
</organism>
<dbReference type="PANTHER" id="PTHR21308">
    <property type="entry name" value="PHYTANOYL-COA ALPHA-HYDROXYLASE"/>
    <property type="match status" value="1"/>
</dbReference>
<comment type="caution">
    <text evidence="5">The sequence shown here is derived from an EMBL/GenBank/DDBJ whole genome shotgun (WGS) entry which is preliminary data.</text>
</comment>
<reference evidence="5 6" key="1">
    <citation type="journal article" date="2021" name="BMC Biol.">
        <title>Horizontally acquired antibacterial genes associated with adaptive radiation of ladybird beetles.</title>
        <authorList>
            <person name="Li H.S."/>
            <person name="Tang X.F."/>
            <person name="Huang Y.H."/>
            <person name="Xu Z.Y."/>
            <person name="Chen M.L."/>
            <person name="Du X.Y."/>
            <person name="Qiu B.Y."/>
            <person name="Chen P.T."/>
            <person name="Zhang W."/>
            <person name="Slipinski A."/>
            <person name="Escalona H.E."/>
            <person name="Waterhouse R.M."/>
            <person name="Zwick A."/>
            <person name="Pang H."/>
        </authorList>
    </citation>
    <scope>NUCLEOTIDE SEQUENCE [LARGE SCALE GENOMIC DNA]</scope>
    <source>
        <strain evidence="5">SYSU2018</strain>
    </source>
</reference>
<keyword evidence="6" id="KW-1185">Reference proteome</keyword>
<name>A0ABD2NMD3_9CUCU</name>
<protein>
    <recommendedName>
        <fullName evidence="2">phytanoyl-CoA dioxygenase</fullName>
        <ecNumber evidence="2">1.14.11.18</ecNumber>
    </recommendedName>
    <alternativeName>
        <fullName evidence="3">Phytanic acid oxidase</fullName>
    </alternativeName>
    <alternativeName>
        <fullName evidence="4">Phytanoyl-CoA alpha-hydroxylase</fullName>
    </alternativeName>
</protein>
<gene>
    <name evidence="5" type="ORF">HHI36_017283</name>
</gene>
<accession>A0ABD2NMD3</accession>
<dbReference type="SUPFAM" id="SSF51197">
    <property type="entry name" value="Clavaminate synthase-like"/>
    <property type="match status" value="1"/>
</dbReference>
<dbReference type="GO" id="GO:0048244">
    <property type="term" value="F:phytanoyl-CoA dioxygenase activity"/>
    <property type="evidence" value="ECO:0007669"/>
    <property type="project" value="UniProtKB-EC"/>
</dbReference>
<dbReference type="AlphaFoldDB" id="A0ABD2NMD3"/>
<dbReference type="InterPro" id="IPR047128">
    <property type="entry name" value="PhyH"/>
</dbReference>
<dbReference type="Proteomes" id="UP001516400">
    <property type="component" value="Unassembled WGS sequence"/>
</dbReference>
<dbReference type="EMBL" id="JABFTP020000124">
    <property type="protein sequence ID" value="KAL3279775.1"/>
    <property type="molecule type" value="Genomic_DNA"/>
</dbReference>
<proteinExistence type="inferred from homology"/>
<dbReference type="Gene3D" id="2.60.120.620">
    <property type="entry name" value="q2cbj1_9rhob like domain"/>
    <property type="match status" value="1"/>
</dbReference>
<dbReference type="EC" id="1.14.11.18" evidence="2"/>
<evidence type="ECO:0000256" key="4">
    <source>
        <dbReference type="ARBA" id="ARBA00034924"/>
    </source>
</evidence>
<evidence type="ECO:0000256" key="1">
    <source>
        <dbReference type="ARBA" id="ARBA00005830"/>
    </source>
</evidence>
<comment type="similarity">
    <text evidence="1">Belongs to the PhyH family.</text>
</comment>
<dbReference type="Pfam" id="PF05721">
    <property type="entry name" value="PhyH"/>
    <property type="match status" value="1"/>
</dbReference>
<evidence type="ECO:0000256" key="3">
    <source>
        <dbReference type="ARBA" id="ARBA00034921"/>
    </source>
</evidence>
<evidence type="ECO:0000313" key="6">
    <source>
        <dbReference type="Proteomes" id="UP001516400"/>
    </source>
</evidence>
<evidence type="ECO:0000313" key="5">
    <source>
        <dbReference type="EMBL" id="KAL3279775.1"/>
    </source>
</evidence>
<dbReference type="InterPro" id="IPR008775">
    <property type="entry name" value="Phytyl_CoA_dOase-like"/>
</dbReference>
<sequence>MLKKFRYTVSNKGLSYKQRQFYEENGYVIIKNNFSHTLLDEFSEYFHEVCNGRIGTSSRIIKDPLLKKLGVKAEEAIFKLQDFHDDDFLFRYATYSPLVDIVESIIGPNIMAVNSMLINKPQDLYPDQSRYPVHQDLHYFPFRPVNSIVASWTAMEPIRKENGCLFIYPGTHSREQLYEHDYPMGSRTPLFHGVTDVPTEETKIDVMLDKGDTVFFHPLLLHASGPNLSEVSLLQSYIMVISH</sequence>
<dbReference type="PANTHER" id="PTHR21308:SF1">
    <property type="entry name" value="PHYTANOYL-COA DIOXYGENASE, PEROXISOMAL"/>
    <property type="match status" value="1"/>
</dbReference>
<evidence type="ECO:0000256" key="2">
    <source>
        <dbReference type="ARBA" id="ARBA00034809"/>
    </source>
</evidence>